<keyword evidence="1" id="KW-0812">Transmembrane</keyword>
<accession>A0ABW8QCK1</accession>
<dbReference type="EMBL" id="JBJGWJ010000007">
    <property type="protein sequence ID" value="MFK8294117.1"/>
    <property type="molecule type" value="Genomic_DNA"/>
</dbReference>
<dbReference type="RefSeq" id="WP_203965600.1">
    <property type="nucleotide sequence ID" value="NZ_BOPJ01000001.1"/>
</dbReference>
<keyword evidence="1" id="KW-1133">Transmembrane helix</keyword>
<feature type="transmembrane region" description="Helical" evidence="1">
    <location>
        <begin position="370"/>
        <end position="392"/>
    </location>
</feature>
<sequence>MINTLIQLFKTNKILSHIDNFTQYEYIAYVGITDSTRQLNRSLYNKINSYFKKLGYDWNLEIEEISYTISQKTFEDLPIEYYNYYDDLTNVKLTIKIFKSLKNTIIFNQKLFEDTLNKMSLYDILSYFQKREKPILITSQYSNISLKTNIIGYNSNIEDLENKIISIQCLFYNYSEFRFAPENFCTCEQNGEDILCQIINKLYFIYLLIFLFDTSEIKDNNVILKLKGHKVHDFNLDFSMLNVSNLEEYKKIYNWVYSEKDKVEDKLGIARNIIAFYLKDNDISLDNRVFPFIISANQLYIKGNLTKYIDSRNKIYEQVDQITNKINTSLDLFLSNFQKSVFAFVSFYIGVFAIRIFNKADISNVINKEATFFGIGILLLSILFMLFSLIILQSDINRVKQKYNLIKIRFQDILNENDINKILNKDEEFNKDLMFYNKKKRTITFLWIITILILFFILLCTSEYLKFLIERTLLH</sequence>
<feature type="transmembrane region" description="Helical" evidence="1">
    <location>
        <begin position="341"/>
        <end position="358"/>
    </location>
</feature>
<comment type="caution">
    <text evidence="2">The sequence shown here is derived from an EMBL/GenBank/DDBJ whole genome shotgun (WGS) entry which is preliminary data.</text>
</comment>
<feature type="transmembrane region" description="Helical" evidence="1">
    <location>
        <begin position="443"/>
        <end position="465"/>
    </location>
</feature>
<reference evidence="2 3" key="1">
    <citation type="journal article" date="2016" name="Sci. Rep.">
        <title>Whole genome sequencing identifies a novel species of the genus Capnocytophaga isolated from dog and cat bite wounds in humans.</title>
        <authorList>
            <person name="Zangenah S."/>
            <person name="Abbasi N."/>
            <person name="Andersson A.F."/>
            <person name="Bergman P."/>
        </authorList>
    </citation>
    <scope>NUCLEOTIDE SEQUENCE [LARGE SCALE GENOMIC DNA]</scope>
    <source>
        <strain evidence="2 3">W5</strain>
    </source>
</reference>
<keyword evidence="1" id="KW-0472">Membrane</keyword>
<proteinExistence type="predicted"/>
<evidence type="ECO:0000256" key="1">
    <source>
        <dbReference type="SAM" id="Phobius"/>
    </source>
</evidence>
<keyword evidence="3" id="KW-1185">Reference proteome</keyword>
<evidence type="ECO:0000313" key="3">
    <source>
        <dbReference type="Proteomes" id="UP001622370"/>
    </source>
</evidence>
<gene>
    <name evidence="2" type="ORF">ACI76L_10010</name>
</gene>
<evidence type="ECO:0000313" key="2">
    <source>
        <dbReference type="EMBL" id="MFK8294117.1"/>
    </source>
</evidence>
<name>A0ABW8QCK1_9FLAO</name>
<protein>
    <submittedName>
        <fullName evidence="2">Uncharacterized protein</fullName>
    </submittedName>
</protein>
<organism evidence="2 3">
    <name type="scientific">Capnocytophaga stomatis</name>
    <dbReference type="NCBI Taxonomy" id="1848904"/>
    <lineage>
        <taxon>Bacteria</taxon>
        <taxon>Pseudomonadati</taxon>
        <taxon>Bacteroidota</taxon>
        <taxon>Flavobacteriia</taxon>
        <taxon>Flavobacteriales</taxon>
        <taxon>Flavobacteriaceae</taxon>
        <taxon>Capnocytophaga</taxon>
    </lineage>
</organism>
<dbReference type="Proteomes" id="UP001622370">
    <property type="component" value="Unassembled WGS sequence"/>
</dbReference>